<evidence type="ECO:0000313" key="3">
    <source>
        <dbReference type="Proteomes" id="UP001107558"/>
    </source>
</evidence>
<dbReference type="Proteomes" id="UP001107558">
    <property type="component" value="Chromosome 2"/>
</dbReference>
<reference evidence="2" key="1">
    <citation type="submission" date="2021-03" db="EMBL/GenBank/DDBJ databases">
        <title>Chromosome level genome of the anhydrobiotic midge Polypedilum vanderplanki.</title>
        <authorList>
            <person name="Yoshida Y."/>
            <person name="Kikawada T."/>
            <person name="Gusev O."/>
        </authorList>
    </citation>
    <scope>NUCLEOTIDE SEQUENCE</scope>
    <source>
        <strain evidence="2">NIAS01</strain>
        <tissue evidence="2">Whole body or cell culture</tissue>
    </source>
</reference>
<feature type="transmembrane region" description="Helical" evidence="1">
    <location>
        <begin position="111"/>
        <end position="132"/>
    </location>
</feature>
<comment type="caution">
    <text evidence="2">The sequence shown here is derived from an EMBL/GenBank/DDBJ whole genome shotgun (WGS) entry which is preliminary data.</text>
</comment>
<feature type="transmembrane region" description="Helical" evidence="1">
    <location>
        <begin position="138"/>
        <end position="158"/>
    </location>
</feature>
<keyword evidence="3" id="KW-1185">Reference proteome</keyword>
<dbReference type="AlphaFoldDB" id="A0A9J6C072"/>
<dbReference type="EMBL" id="JADBJN010000002">
    <property type="protein sequence ID" value="KAG5675312.1"/>
    <property type="molecule type" value="Genomic_DNA"/>
</dbReference>
<keyword evidence="1" id="KW-0812">Transmembrane</keyword>
<organism evidence="2 3">
    <name type="scientific">Polypedilum vanderplanki</name>
    <name type="common">Sleeping chironomid midge</name>
    <dbReference type="NCBI Taxonomy" id="319348"/>
    <lineage>
        <taxon>Eukaryota</taxon>
        <taxon>Metazoa</taxon>
        <taxon>Ecdysozoa</taxon>
        <taxon>Arthropoda</taxon>
        <taxon>Hexapoda</taxon>
        <taxon>Insecta</taxon>
        <taxon>Pterygota</taxon>
        <taxon>Neoptera</taxon>
        <taxon>Endopterygota</taxon>
        <taxon>Diptera</taxon>
        <taxon>Nematocera</taxon>
        <taxon>Chironomoidea</taxon>
        <taxon>Chironomidae</taxon>
        <taxon>Chironominae</taxon>
        <taxon>Polypedilum</taxon>
        <taxon>Polypedilum</taxon>
    </lineage>
</organism>
<evidence type="ECO:0000256" key="1">
    <source>
        <dbReference type="SAM" id="Phobius"/>
    </source>
</evidence>
<accession>A0A9J6C072</accession>
<feature type="transmembrane region" description="Helical" evidence="1">
    <location>
        <begin position="77"/>
        <end position="99"/>
    </location>
</feature>
<name>A0A9J6C072_POLVA</name>
<feature type="transmembrane region" description="Helical" evidence="1">
    <location>
        <begin position="12"/>
        <end position="38"/>
    </location>
</feature>
<gene>
    <name evidence="2" type="ORF">PVAND_005223</name>
</gene>
<keyword evidence="1" id="KW-0472">Membrane</keyword>
<protein>
    <submittedName>
        <fullName evidence="2">Uncharacterized protein</fullName>
    </submittedName>
</protein>
<evidence type="ECO:0000313" key="2">
    <source>
        <dbReference type="EMBL" id="KAG5675312.1"/>
    </source>
</evidence>
<keyword evidence="1" id="KW-1133">Transmembrane helix</keyword>
<proteinExistence type="predicted"/>
<sequence>MTREFFPAFVGWTGIVFKIIPLIFITILVSLVFMLNMIPPYDTVDFFMQVGRKLQNKEDYAQPNEADVEGYKEFRFALTNSVMIFAFLLLLLLVIDISLIRGSNTRNHKTLMPGMLLYGFKTCLSIFCLFGSPSDYNHIFILTTLIYGFTFIGIHLAFKQFKREFDSKNTTAAAQPVNSLLPSTQFGQNISYAKFDNEKV</sequence>